<dbReference type="Proteomes" id="UP000293865">
    <property type="component" value="Unassembled WGS sequence"/>
</dbReference>
<dbReference type="AlphaFoldDB" id="A0A4Q2KSJ7"/>
<evidence type="ECO:0000313" key="1">
    <source>
        <dbReference type="EMBL" id="RXZ67739.1"/>
    </source>
</evidence>
<sequence>MSPIESLDVVETGDGRWDVQLRDSLTVVGYVWHTGAGFIVWDWADRQVGVFESLPRAVRELWAVETAG</sequence>
<gene>
    <name evidence="1" type="ORF">ESP51_16480</name>
</gene>
<proteinExistence type="predicted"/>
<keyword evidence="2" id="KW-1185">Reference proteome</keyword>
<dbReference type="EMBL" id="SDPN01000040">
    <property type="protein sequence ID" value="RXZ67739.1"/>
    <property type="molecule type" value="Genomic_DNA"/>
</dbReference>
<dbReference type="OrthoDB" id="4979251at2"/>
<protein>
    <submittedName>
        <fullName evidence="1">Uncharacterized protein</fullName>
    </submittedName>
</protein>
<evidence type="ECO:0000313" key="2">
    <source>
        <dbReference type="Proteomes" id="UP000293865"/>
    </source>
</evidence>
<organism evidence="1 2">
    <name type="scientific">Agromyces albus</name>
    <dbReference type="NCBI Taxonomy" id="205332"/>
    <lineage>
        <taxon>Bacteria</taxon>
        <taxon>Bacillati</taxon>
        <taxon>Actinomycetota</taxon>
        <taxon>Actinomycetes</taxon>
        <taxon>Micrococcales</taxon>
        <taxon>Microbacteriaceae</taxon>
        <taxon>Agromyces</taxon>
    </lineage>
</organism>
<dbReference type="RefSeq" id="WP_129521987.1">
    <property type="nucleotide sequence ID" value="NZ_SDPN01000040.1"/>
</dbReference>
<accession>A0A4Q2KSJ7</accession>
<name>A0A4Q2KSJ7_9MICO</name>
<reference evidence="1 2" key="1">
    <citation type="submission" date="2019-01" db="EMBL/GenBank/DDBJ databases">
        <title>Agromyces.</title>
        <authorList>
            <person name="Li J."/>
        </authorList>
    </citation>
    <scope>NUCLEOTIDE SEQUENCE [LARGE SCALE GENOMIC DNA]</scope>
    <source>
        <strain evidence="1 2">DSM 15934</strain>
    </source>
</reference>
<comment type="caution">
    <text evidence="1">The sequence shown here is derived from an EMBL/GenBank/DDBJ whole genome shotgun (WGS) entry which is preliminary data.</text>
</comment>